<evidence type="ECO:0000313" key="1">
    <source>
        <dbReference type="EMBL" id="GIX71743.1"/>
    </source>
</evidence>
<keyword evidence="2" id="KW-1185">Reference proteome</keyword>
<protein>
    <submittedName>
        <fullName evidence="1">Uncharacterized protein</fullName>
    </submittedName>
</protein>
<comment type="caution">
    <text evidence="1">The sequence shown here is derived from an EMBL/GenBank/DDBJ whole genome shotgun (WGS) entry which is preliminary data.</text>
</comment>
<dbReference type="AlphaFoldDB" id="A0AAV4MH83"/>
<evidence type="ECO:0000313" key="2">
    <source>
        <dbReference type="Proteomes" id="UP001054945"/>
    </source>
</evidence>
<dbReference type="Proteomes" id="UP001054945">
    <property type="component" value="Unassembled WGS sequence"/>
</dbReference>
<name>A0AAV4MH83_CAEEX</name>
<sequence length="88" mass="9939">MKACYSAHARRAEHMQGLLQSTCTWEHAGMLQNICTWEEHASFYSVHALGEYAGVIVHMHLGWIMQAYYSAHALRGSIQACYSQCTCT</sequence>
<proteinExistence type="predicted"/>
<gene>
    <name evidence="1" type="ORF">CEXT_611321</name>
</gene>
<dbReference type="EMBL" id="BPLR01002249">
    <property type="protein sequence ID" value="GIX71743.1"/>
    <property type="molecule type" value="Genomic_DNA"/>
</dbReference>
<accession>A0AAV4MH83</accession>
<organism evidence="1 2">
    <name type="scientific">Caerostris extrusa</name>
    <name type="common">Bark spider</name>
    <name type="synonym">Caerostris bankana</name>
    <dbReference type="NCBI Taxonomy" id="172846"/>
    <lineage>
        <taxon>Eukaryota</taxon>
        <taxon>Metazoa</taxon>
        <taxon>Ecdysozoa</taxon>
        <taxon>Arthropoda</taxon>
        <taxon>Chelicerata</taxon>
        <taxon>Arachnida</taxon>
        <taxon>Araneae</taxon>
        <taxon>Araneomorphae</taxon>
        <taxon>Entelegynae</taxon>
        <taxon>Araneoidea</taxon>
        <taxon>Araneidae</taxon>
        <taxon>Caerostris</taxon>
    </lineage>
</organism>
<reference evidence="1 2" key="1">
    <citation type="submission" date="2021-06" db="EMBL/GenBank/DDBJ databases">
        <title>Caerostris extrusa draft genome.</title>
        <authorList>
            <person name="Kono N."/>
            <person name="Arakawa K."/>
        </authorList>
    </citation>
    <scope>NUCLEOTIDE SEQUENCE [LARGE SCALE GENOMIC DNA]</scope>
</reference>